<keyword evidence="2" id="KW-1185">Reference proteome</keyword>
<protein>
    <submittedName>
        <fullName evidence="1">Uncharacterized protein</fullName>
    </submittedName>
</protein>
<sequence>MGTKCILTALSGSSLYCGHTWDSFIANTNWNDSSNNVPYASRQSTASWFYIVPFTLDKNDYGSTIQTANSIMRFKTPGTMGFAAVDGAVTRFP</sequence>
<proteinExistence type="predicted"/>
<evidence type="ECO:0000313" key="1">
    <source>
        <dbReference type="EMBL" id="KAJ4491697.1"/>
    </source>
</evidence>
<organism evidence="1 2">
    <name type="scientific">Lentinula lateritia</name>
    <dbReference type="NCBI Taxonomy" id="40482"/>
    <lineage>
        <taxon>Eukaryota</taxon>
        <taxon>Fungi</taxon>
        <taxon>Dikarya</taxon>
        <taxon>Basidiomycota</taxon>
        <taxon>Agaricomycotina</taxon>
        <taxon>Agaricomycetes</taxon>
        <taxon>Agaricomycetidae</taxon>
        <taxon>Agaricales</taxon>
        <taxon>Marasmiineae</taxon>
        <taxon>Omphalotaceae</taxon>
        <taxon>Lentinula</taxon>
    </lineage>
</organism>
<name>A0ABQ8VEL4_9AGAR</name>
<dbReference type="EMBL" id="JANVFT010000041">
    <property type="protein sequence ID" value="KAJ4491697.1"/>
    <property type="molecule type" value="Genomic_DNA"/>
</dbReference>
<dbReference type="Proteomes" id="UP001150217">
    <property type="component" value="Unassembled WGS sequence"/>
</dbReference>
<accession>A0ABQ8VEL4</accession>
<comment type="caution">
    <text evidence="1">The sequence shown here is derived from an EMBL/GenBank/DDBJ whole genome shotgun (WGS) entry which is preliminary data.</text>
</comment>
<evidence type="ECO:0000313" key="2">
    <source>
        <dbReference type="Proteomes" id="UP001150217"/>
    </source>
</evidence>
<reference evidence="1" key="1">
    <citation type="submission" date="2022-08" db="EMBL/GenBank/DDBJ databases">
        <title>A Global Phylogenomic Analysis of the Shiitake Genus Lentinula.</title>
        <authorList>
            <consortium name="DOE Joint Genome Institute"/>
            <person name="Sierra-Patev S."/>
            <person name="Min B."/>
            <person name="Naranjo-Ortiz M."/>
            <person name="Looney B."/>
            <person name="Konkel Z."/>
            <person name="Slot J.C."/>
            <person name="Sakamoto Y."/>
            <person name="Steenwyk J.L."/>
            <person name="Rokas A."/>
            <person name="Carro J."/>
            <person name="Camarero S."/>
            <person name="Ferreira P."/>
            <person name="Molpeceres G."/>
            <person name="Ruiz-Duenas F.J."/>
            <person name="Serrano A."/>
            <person name="Henrissat B."/>
            <person name="Drula E."/>
            <person name="Hughes K.W."/>
            <person name="Mata J.L."/>
            <person name="Ishikawa N.K."/>
            <person name="Vargas-Isla R."/>
            <person name="Ushijima S."/>
            <person name="Smith C.A."/>
            <person name="Ahrendt S."/>
            <person name="Andreopoulos W."/>
            <person name="He G."/>
            <person name="Labutti K."/>
            <person name="Lipzen A."/>
            <person name="Ng V."/>
            <person name="Riley R."/>
            <person name="Sandor L."/>
            <person name="Barry K."/>
            <person name="Martinez A.T."/>
            <person name="Xiao Y."/>
            <person name="Gibbons J.G."/>
            <person name="Terashima K."/>
            <person name="Grigoriev I.V."/>
            <person name="Hibbett D.S."/>
        </authorList>
    </citation>
    <scope>NUCLEOTIDE SEQUENCE</scope>
    <source>
        <strain evidence="1">RHP3577 ss4</strain>
    </source>
</reference>
<gene>
    <name evidence="1" type="ORF">C8R41DRAFT_920310</name>
</gene>